<feature type="region of interest" description="Disordered" evidence="1">
    <location>
        <begin position="78"/>
        <end position="120"/>
    </location>
</feature>
<feature type="compositionally biased region" description="Polar residues" evidence="1">
    <location>
        <begin position="16"/>
        <end position="25"/>
    </location>
</feature>
<dbReference type="Proteomes" id="UP000597341">
    <property type="component" value="Unassembled WGS sequence"/>
</dbReference>
<feature type="compositionally biased region" description="Basic and acidic residues" evidence="1">
    <location>
        <begin position="108"/>
        <end position="120"/>
    </location>
</feature>
<feature type="region of interest" description="Disordered" evidence="1">
    <location>
        <begin position="1"/>
        <end position="29"/>
    </location>
</feature>
<evidence type="ECO:0000313" key="3">
    <source>
        <dbReference type="Proteomes" id="UP000597341"/>
    </source>
</evidence>
<organism evidence="2 3">
    <name type="scientific">Nocardioides flavus</name>
    <name type="common">ex Wang et al. 2016</name>
    <dbReference type="NCBI Taxonomy" id="2058780"/>
    <lineage>
        <taxon>Bacteria</taxon>
        <taxon>Bacillati</taxon>
        <taxon>Actinomycetota</taxon>
        <taxon>Actinomycetes</taxon>
        <taxon>Propionibacteriales</taxon>
        <taxon>Nocardioidaceae</taxon>
        <taxon>Nocardioides</taxon>
    </lineage>
</organism>
<accession>A0ABQ3HH80</accession>
<dbReference type="EMBL" id="BNAD01000003">
    <property type="protein sequence ID" value="GHE17003.1"/>
    <property type="molecule type" value="Genomic_DNA"/>
</dbReference>
<comment type="caution">
    <text evidence="2">The sequence shown here is derived from an EMBL/GenBank/DDBJ whole genome shotgun (WGS) entry which is preliminary data.</text>
</comment>
<feature type="compositionally biased region" description="Low complexity" evidence="1">
    <location>
        <begin position="80"/>
        <end position="93"/>
    </location>
</feature>
<sequence>MAPRRTSETIWKGRQRLSTGTNQPPIAQPDPWRIARRSIRELRWAVWSHTTNSTPVTSSVKTSAELSTINRSIRAPSVGACARSSAPRPTSAAVTRPAGRRTNPPPEKSCRDHARPGAVA</sequence>
<reference evidence="3" key="1">
    <citation type="journal article" date="2019" name="Int. J. Syst. Evol. Microbiol.">
        <title>The Global Catalogue of Microorganisms (GCM) 10K type strain sequencing project: providing services to taxonomists for standard genome sequencing and annotation.</title>
        <authorList>
            <consortium name="The Broad Institute Genomics Platform"/>
            <consortium name="The Broad Institute Genome Sequencing Center for Infectious Disease"/>
            <person name="Wu L."/>
            <person name="Ma J."/>
        </authorList>
    </citation>
    <scope>NUCLEOTIDE SEQUENCE [LARGE SCALE GENOMIC DNA]</scope>
    <source>
        <strain evidence="3">CGMCC 1.12791</strain>
    </source>
</reference>
<evidence type="ECO:0000256" key="1">
    <source>
        <dbReference type="SAM" id="MobiDB-lite"/>
    </source>
</evidence>
<keyword evidence="3" id="KW-1185">Reference proteome</keyword>
<evidence type="ECO:0000313" key="2">
    <source>
        <dbReference type="EMBL" id="GHE17003.1"/>
    </source>
</evidence>
<protein>
    <submittedName>
        <fullName evidence="2">Uncharacterized protein</fullName>
    </submittedName>
</protein>
<proteinExistence type="predicted"/>
<name>A0ABQ3HH80_9ACTN</name>
<gene>
    <name evidence="2" type="ORF">GCM10011376_16130</name>
</gene>